<dbReference type="PROSITE" id="PS51782">
    <property type="entry name" value="LYSM"/>
    <property type="match status" value="1"/>
</dbReference>
<dbReference type="Gene3D" id="3.10.350.10">
    <property type="entry name" value="LysM domain"/>
    <property type="match status" value="1"/>
</dbReference>
<feature type="domain" description="SPOR" evidence="11">
    <location>
        <begin position="360"/>
        <end position="438"/>
    </location>
</feature>
<keyword evidence="15" id="KW-1185">Reference proteome</keyword>
<dbReference type="STRING" id="338966.Ppro_0573"/>
<dbReference type="CDD" id="cd16913">
    <property type="entry name" value="YkuD_like"/>
    <property type="match status" value="1"/>
</dbReference>
<dbReference type="CDD" id="cd00118">
    <property type="entry name" value="LysM"/>
    <property type="match status" value="1"/>
</dbReference>
<keyword evidence="4" id="KW-0808">Transferase</keyword>
<dbReference type="Pfam" id="PF05036">
    <property type="entry name" value="SPOR"/>
    <property type="match status" value="1"/>
</dbReference>
<keyword evidence="8 9" id="KW-0961">Cell wall biogenesis/degradation</keyword>
<evidence type="ECO:0000256" key="1">
    <source>
        <dbReference type="ARBA" id="ARBA00004752"/>
    </source>
</evidence>
<keyword evidence="10" id="KW-0732">Signal</keyword>
<accession>A1ALI4</accession>
<dbReference type="OrthoDB" id="9787225at2"/>
<keyword evidence="7 9" id="KW-0573">Peptidoglycan synthesis</keyword>
<feature type="domain" description="LysM" evidence="12">
    <location>
        <begin position="68"/>
        <end position="112"/>
    </location>
</feature>
<dbReference type="InterPro" id="IPR050979">
    <property type="entry name" value="LD-transpeptidase"/>
</dbReference>
<evidence type="ECO:0000313" key="14">
    <source>
        <dbReference type="EMBL" id="ABK98204.1"/>
    </source>
</evidence>
<sequence>MRRTVHHTFAHNCFCLLAVWGFIASLQGCAAIKGAQEKPRFVPVHTEKDIERHNFPATRGEDVIGRLAMVRVEEGDTLADIARHFGLGLNAISAANPGVDPWVPRAGERILLPLSFILPDAPRKGIVINLATMRLFHYKGSGTAQVVSTYPVGVGAEDRPTPPGPTRVVRKAAKPTWHVPASIAERHRMKGDILPASIPPGPDNPLGEYALYLGKAGYLIHGTNKPASVGLQATNGCMRLYPENIKTLFGETPVNTPVLIVNQPYLVGRRDGALYVEAHGSSESSNSGELLKMHDKLRSMEKKSARPLDWNRIKEVEARSLGIPVPVPVSGPDQGSKKELPETVEVEHPGNLYGKPAVPEMTKDAWYVQAAYMRDETDARRLAAIITHQGPPIPARIVPKSGGGYRVIAGPFKDGDEARDAAKRIKYDLEIDAFVFDASRK</sequence>
<dbReference type="GO" id="GO:0042834">
    <property type="term" value="F:peptidoglycan binding"/>
    <property type="evidence" value="ECO:0007669"/>
    <property type="project" value="InterPro"/>
</dbReference>
<dbReference type="InterPro" id="IPR038063">
    <property type="entry name" value="Transpep_catalytic_dom"/>
</dbReference>
<evidence type="ECO:0000256" key="6">
    <source>
        <dbReference type="ARBA" id="ARBA00022960"/>
    </source>
</evidence>
<dbReference type="PROSITE" id="PS52029">
    <property type="entry name" value="LD_TPASE"/>
    <property type="match status" value="1"/>
</dbReference>
<proteinExistence type="inferred from homology"/>
<dbReference type="UniPathway" id="UPA00219"/>
<evidence type="ECO:0000259" key="13">
    <source>
        <dbReference type="PROSITE" id="PS52029"/>
    </source>
</evidence>
<evidence type="ECO:0000313" key="15">
    <source>
        <dbReference type="Proteomes" id="UP000006732"/>
    </source>
</evidence>
<comment type="similarity">
    <text evidence="2">Belongs to the YkuD family.</text>
</comment>
<dbReference type="Proteomes" id="UP000006732">
    <property type="component" value="Chromosome"/>
</dbReference>
<name>A1ALI4_PELPD</name>
<feature type="active site" description="Proton donor/acceptor" evidence="9">
    <location>
        <position position="221"/>
    </location>
</feature>
<evidence type="ECO:0000259" key="12">
    <source>
        <dbReference type="PROSITE" id="PS51782"/>
    </source>
</evidence>
<evidence type="ECO:0000256" key="9">
    <source>
        <dbReference type="PROSITE-ProRule" id="PRU01373"/>
    </source>
</evidence>
<dbReference type="KEGG" id="ppd:Ppro_0573"/>
<keyword evidence="6 9" id="KW-0133">Cell shape</keyword>
<protein>
    <submittedName>
        <fullName evidence="14">ErfK/YbiS/YcfS/YnhG family protein</fullName>
    </submittedName>
</protein>
<dbReference type="InterPro" id="IPR018392">
    <property type="entry name" value="LysM"/>
</dbReference>
<dbReference type="PANTHER" id="PTHR30582:SF24">
    <property type="entry name" value="L,D-TRANSPEPTIDASE ERFK_SRFK-RELATED"/>
    <property type="match status" value="1"/>
</dbReference>
<evidence type="ECO:0000256" key="10">
    <source>
        <dbReference type="SAM" id="SignalP"/>
    </source>
</evidence>
<dbReference type="GO" id="GO:0071972">
    <property type="term" value="F:peptidoglycan L,D-transpeptidase activity"/>
    <property type="evidence" value="ECO:0007669"/>
    <property type="project" value="TreeGrafter"/>
</dbReference>
<dbReference type="InterPro" id="IPR036680">
    <property type="entry name" value="SPOR-like_sf"/>
</dbReference>
<dbReference type="PROSITE" id="PS51257">
    <property type="entry name" value="PROKAR_LIPOPROTEIN"/>
    <property type="match status" value="1"/>
</dbReference>
<dbReference type="GO" id="GO:0018104">
    <property type="term" value="P:peptidoglycan-protein cross-linking"/>
    <property type="evidence" value="ECO:0007669"/>
    <property type="project" value="TreeGrafter"/>
</dbReference>
<dbReference type="Pfam" id="PF01476">
    <property type="entry name" value="LysM"/>
    <property type="match status" value="1"/>
</dbReference>
<evidence type="ECO:0000256" key="5">
    <source>
        <dbReference type="ARBA" id="ARBA00022801"/>
    </source>
</evidence>
<organism evidence="14 15">
    <name type="scientific">Pelobacter propionicus (strain DSM 2379 / NBRC 103807 / OttBd1)</name>
    <dbReference type="NCBI Taxonomy" id="338966"/>
    <lineage>
        <taxon>Bacteria</taxon>
        <taxon>Pseudomonadati</taxon>
        <taxon>Thermodesulfobacteriota</taxon>
        <taxon>Desulfuromonadia</taxon>
        <taxon>Desulfuromonadales</taxon>
        <taxon>Desulfuromonadaceae</taxon>
        <taxon>Pelobacter</taxon>
    </lineage>
</organism>
<reference evidence="14 15" key="1">
    <citation type="submission" date="2006-10" db="EMBL/GenBank/DDBJ databases">
        <title>Complete sequence of chromosome of Pelobacter propionicus DSM 2379.</title>
        <authorList>
            <consortium name="US DOE Joint Genome Institute"/>
            <person name="Copeland A."/>
            <person name="Lucas S."/>
            <person name="Lapidus A."/>
            <person name="Barry K."/>
            <person name="Detter J.C."/>
            <person name="Glavina del Rio T."/>
            <person name="Hammon N."/>
            <person name="Israni S."/>
            <person name="Dalin E."/>
            <person name="Tice H."/>
            <person name="Pitluck S."/>
            <person name="Saunders E."/>
            <person name="Brettin T."/>
            <person name="Bruce D."/>
            <person name="Han C."/>
            <person name="Tapia R."/>
            <person name="Schmutz J."/>
            <person name="Larimer F."/>
            <person name="Land M."/>
            <person name="Hauser L."/>
            <person name="Kyrpides N."/>
            <person name="Kim E."/>
            <person name="Lovley D."/>
            <person name="Richardson P."/>
        </authorList>
    </citation>
    <scope>NUCLEOTIDE SEQUENCE [LARGE SCALE GENOMIC DNA]</scope>
    <source>
        <strain evidence="15">DSM 2379 / NBRC 103807 / OttBd1</strain>
    </source>
</reference>
<gene>
    <name evidence="14" type="ordered locus">Ppro_0573</name>
</gene>
<dbReference type="SMART" id="SM00257">
    <property type="entry name" value="LysM"/>
    <property type="match status" value="1"/>
</dbReference>
<dbReference type="RefSeq" id="WP_011734517.1">
    <property type="nucleotide sequence ID" value="NC_008609.1"/>
</dbReference>
<evidence type="ECO:0000259" key="11">
    <source>
        <dbReference type="PROSITE" id="PS51724"/>
    </source>
</evidence>
<dbReference type="EMBL" id="CP000482">
    <property type="protein sequence ID" value="ABK98204.1"/>
    <property type="molecule type" value="Genomic_DNA"/>
</dbReference>
<evidence type="ECO:0000256" key="4">
    <source>
        <dbReference type="ARBA" id="ARBA00022679"/>
    </source>
</evidence>
<dbReference type="GO" id="GO:0005576">
    <property type="term" value="C:extracellular region"/>
    <property type="evidence" value="ECO:0007669"/>
    <property type="project" value="TreeGrafter"/>
</dbReference>
<evidence type="ECO:0000256" key="3">
    <source>
        <dbReference type="ARBA" id="ARBA00022676"/>
    </source>
</evidence>
<feature type="active site" description="Nucleophile" evidence="9">
    <location>
        <position position="237"/>
    </location>
</feature>
<keyword evidence="5" id="KW-0378">Hydrolase</keyword>
<dbReference type="GO" id="GO:0016757">
    <property type="term" value="F:glycosyltransferase activity"/>
    <property type="evidence" value="ECO:0007669"/>
    <property type="project" value="UniProtKB-KW"/>
</dbReference>
<evidence type="ECO:0000256" key="7">
    <source>
        <dbReference type="ARBA" id="ARBA00022984"/>
    </source>
</evidence>
<dbReference type="InterPro" id="IPR005490">
    <property type="entry name" value="LD_TPept_cat_dom"/>
</dbReference>
<dbReference type="SUPFAM" id="SSF110997">
    <property type="entry name" value="Sporulation related repeat"/>
    <property type="match status" value="1"/>
</dbReference>
<dbReference type="SUPFAM" id="SSF54106">
    <property type="entry name" value="LysM domain"/>
    <property type="match status" value="1"/>
</dbReference>
<dbReference type="PANTHER" id="PTHR30582">
    <property type="entry name" value="L,D-TRANSPEPTIDASE"/>
    <property type="match status" value="1"/>
</dbReference>
<dbReference type="InterPro" id="IPR007730">
    <property type="entry name" value="SPOR-like_dom"/>
</dbReference>
<dbReference type="GO" id="GO:0071555">
    <property type="term" value="P:cell wall organization"/>
    <property type="evidence" value="ECO:0007669"/>
    <property type="project" value="UniProtKB-UniRule"/>
</dbReference>
<dbReference type="PROSITE" id="PS51724">
    <property type="entry name" value="SPOR"/>
    <property type="match status" value="1"/>
</dbReference>
<dbReference type="eggNOG" id="COG1376">
    <property type="taxonomic scope" value="Bacteria"/>
</dbReference>
<dbReference type="SUPFAM" id="SSF141523">
    <property type="entry name" value="L,D-transpeptidase catalytic domain-like"/>
    <property type="match status" value="1"/>
</dbReference>
<evidence type="ECO:0000256" key="8">
    <source>
        <dbReference type="ARBA" id="ARBA00023316"/>
    </source>
</evidence>
<dbReference type="Gene3D" id="3.30.70.1070">
    <property type="entry name" value="Sporulation related repeat"/>
    <property type="match status" value="1"/>
</dbReference>
<evidence type="ECO:0000256" key="2">
    <source>
        <dbReference type="ARBA" id="ARBA00005992"/>
    </source>
</evidence>
<feature type="chain" id="PRO_5002631974" evidence="10">
    <location>
        <begin position="31"/>
        <end position="441"/>
    </location>
</feature>
<feature type="domain" description="L,D-TPase catalytic" evidence="13">
    <location>
        <begin position="124"/>
        <end position="261"/>
    </location>
</feature>
<dbReference type="AlphaFoldDB" id="A1ALI4"/>
<dbReference type="Pfam" id="PF03734">
    <property type="entry name" value="YkuD"/>
    <property type="match status" value="1"/>
</dbReference>
<keyword evidence="3" id="KW-0328">Glycosyltransferase</keyword>
<dbReference type="HOGENOM" id="CLU_046834_1_1_7"/>
<dbReference type="InterPro" id="IPR036779">
    <property type="entry name" value="LysM_dom_sf"/>
</dbReference>
<comment type="pathway">
    <text evidence="1 9">Cell wall biogenesis; peptidoglycan biosynthesis.</text>
</comment>
<feature type="signal peptide" evidence="10">
    <location>
        <begin position="1"/>
        <end position="30"/>
    </location>
</feature>
<dbReference type="GO" id="GO:0008360">
    <property type="term" value="P:regulation of cell shape"/>
    <property type="evidence" value="ECO:0007669"/>
    <property type="project" value="UniProtKB-UniRule"/>
</dbReference>
<dbReference type="Gene3D" id="2.40.440.10">
    <property type="entry name" value="L,D-transpeptidase catalytic domain-like"/>
    <property type="match status" value="1"/>
</dbReference>